<dbReference type="PANTHER" id="PTHR46790:SF1">
    <property type="entry name" value="CENTROMERE PROTEIN N"/>
    <property type="match status" value="1"/>
</dbReference>
<evidence type="ECO:0000313" key="8">
    <source>
        <dbReference type="Proteomes" id="UP000193648"/>
    </source>
</evidence>
<dbReference type="EMBL" id="MCFF01000009">
    <property type="protein sequence ID" value="ORZ23862.1"/>
    <property type="molecule type" value="Genomic_DNA"/>
</dbReference>
<proteinExistence type="inferred from homology"/>
<evidence type="ECO:0000313" key="7">
    <source>
        <dbReference type="EMBL" id="ORZ23862.1"/>
    </source>
</evidence>
<reference evidence="7 8" key="1">
    <citation type="submission" date="2016-07" db="EMBL/GenBank/DDBJ databases">
        <title>Pervasive Adenine N6-methylation of Active Genes in Fungi.</title>
        <authorList>
            <consortium name="DOE Joint Genome Institute"/>
            <person name="Mondo S.J."/>
            <person name="Dannebaum R.O."/>
            <person name="Kuo R.C."/>
            <person name="Labutti K."/>
            <person name="Haridas S."/>
            <person name="Kuo A."/>
            <person name="Salamov A."/>
            <person name="Ahrendt S.R."/>
            <person name="Lipzen A."/>
            <person name="Sullivan W."/>
            <person name="Andreopoulos W.B."/>
            <person name="Clum A."/>
            <person name="Lindquist E."/>
            <person name="Daum C."/>
            <person name="Ramamoorthy G.K."/>
            <person name="Gryganskyi A."/>
            <person name="Culley D."/>
            <person name="Magnuson J.K."/>
            <person name="James T.Y."/>
            <person name="O'Malley M.A."/>
            <person name="Stajich J.E."/>
            <person name="Spatafora J.W."/>
            <person name="Visel A."/>
            <person name="Grigoriev I.V."/>
        </authorList>
    </citation>
    <scope>NUCLEOTIDE SEQUENCE [LARGE SCALE GENOMIC DNA]</scope>
    <source>
        <strain evidence="7 8">NRRL 3116</strain>
    </source>
</reference>
<dbReference type="GeneID" id="33565292"/>
<organism evidence="7 8">
    <name type="scientific">Lobosporangium transversale</name>
    <dbReference type="NCBI Taxonomy" id="64571"/>
    <lineage>
        <taxon>Eukaryota</taxon>
        <taxon>Fungi</taxon>
        <taxon>Fungi incertae sedis</taxon>
        <taxon>Mucoromycota</taxon>
        <taxon>Mortierellomycotina</taxon>
        <taxon>Mortierellomycetes</taxon>
        <taxon>Mortierellales</taxon>
        <taxon>Mortierellaceae</taxon>
        <taxon>Lobosporangium</taxon>
    </lineage>
</organism>
<evidence type="ECO:0000256" key="6">
    <source>
        <dbReference type="ARBA" id="ARBA00023328"/>
    </source>
</evidence>
<dbReference type="OrthoDB" id="6585699at2759"/>
<evidence type="ECO:0000256" key="1">
    <source>
        <dbReference type="ARBA" id="ARBA00004123"/>
    </source>
</evidence>
<dbReference type="InterPro" id="IPR052011">
    <property type="entry name" value="CENP-NAC/CAD_complex"/>
</dbReference>
<accession>A0A1Y2GVW2</accession>
<keyword evidence="8" id="KW-1185">Reference proteome</keyword>
<dbReference type="GO" id="GO:0007059">
    <property type="term" value="P:chromosome segregation"/>
    <property type="evidence" value="ECO:0007669"/>
    <property type="project" value="InterPro"/>
</dbReference>
<dbReference type="AlphaFoldDB" id="A0A1Y2GVW2"/>
<evidence type="ECO:0000256" key="4">
    <source>
        <dbReference type="ARBA" id="ARBA00022454"/>
    </source>
</evidence>
<dbReference type="Proteomes" id="UP000193648">
    <property type="component" value="Unassembled WGS sequence"/>
</dbReference>
<comment type="subcellular location">
    <subcellularLocation>
        <location evidence="2">Chromosome</location>
        <location evidence="2">Centromere</location>
    </subcellularLocation>
    <subcellularLocation>
        <location evidence="1">Nucleus</location>
    </subcellularLocation>
</comment>
<dbReference type="GO" id="GO:0005654">
    <property type="term" value="C:nucleoplasm"/>
    <property type="evidence" value="ECO:0007669"/>
    <property type="project" value="TreeGrafter"/>
</dbReference>
<dbReference type="Pfam" id="PF05238">
    <property type="entry name" value="CENP-N"/>
    <property type="match status" value="1"/>
</dbReference>
<dbReference type="GO" id="GO:0000775">
    <property type="term" value="C:chromosome, centromeric region"/>
    <property type="evidence" value="ECO:0007669"/>
    <property type="project" value="UniProtKB-SubCell"/>
</dbReference>
<sequence>MERRLFPDSSALRHITNRHSKDALVDMALRWIHIHPITRPHRQPEKELYVDEESYEKREMEDHEYKAQVEKRYWWIKENGNRNTVVDRMLRVDWRTGLNSTQVADLDLAYYSQHANLKNWRTLRMNYGDETTLRKRWLDPSKIERTLSHHLAPFLKHHVQVLQDKEKVWIRLSIHDGLAPHTLPPPTAVIYLIWFINSKYLLCGTFKAEWRDFVMQAILRLFKAAEIEEWPLASKSPTSLQELLLHKDSQGPHSRYRLGQLDNNPLANIPKKRRLEDPLDRYTNGLRDICTEDPTKIIARDRSIVSDFGPNAQPSLHRVDLQLNLPYTNKSKDFGLGRSTKLPFPIKVVLEGGNVIEGIKSLIPLGVAQNPIPKFLAELHSMASNRLTINMDEEGESLQQISPG</sequence>
<dbReference type="InterPro" id="IPR007902">
    <property type="entry name" value="Chl4/mis15/CENP-N"/>
</dbReference>
<keyword evidence="4" id="KW-0158">Chromosome</keyword>
<comment type="similarity">
    <text evidence="3">Belongs to the CENP-N/CHL4 family.</text>
</comment>
<keyword evidence="5" id="KW-0539">Nucleus</keyword>
<evidence type="ECO:0000256" key="3">
    <source>
        <dbReference type="ARBA" id="ARBA00005566"/>
    </source>
</evidence>
<protein>
    <submittedName>
        <fullName evidence="7">Centromere protein Chl4/mis15/CENP-N</fullName>
    </submittedName>
</protein>
<comment type="caution">
    <text evidence="7">The sequence shown here is derived from an EMBL/GenBank/DDBJ whole genome shotgun (WGS) entry which is preliminary data.</text>
</comment>
<gene>
    <name evidence="7" type="ORF">BCR41DRAFT_349320</name>
</gene>
<dbReference type="InParanoid" id="A0A1Y2GVW2"/>
<dbReference type="RefSeq" id="XP_021883676.1">
    <property type="nucleotide sequence ID" value="XM_022023448.1"/>
</dbReference>
<dbReference type="STRING" id="64571.A0A1Y2GVW2"/>
<evidence type="ECO:0000256" key="5">
    <source>
        <dbReference type="ARBA" id="ARBA00023242"/>
    </source>
</evidence>
<name>A0A1Y2GVW2_9FUNG</name>
<dbReference type="PANTHER" id="PTHR46790">
    <property type="entry name" value="CENTROMERE PROTEIN N"/>
    <property type="match status" value="1"/>
</dbReference>
<keyword evidence="6" id="KW-0137">Centromere</keyword>
<dbReference type="GO" id="GO:0034080">
    <property type="term" value="P:CENP-A containing chromatin assembly"/>
    <property type="evidence" value="ECO:0007669"/>
    <property type="project" value="InterPro"/>
</dbReference>
<evidence type="ECO:0000256" key="2">
    <source>
        <dbReference type="ARBA" id="ARBA00004584"/>
    </source>
</evidence>